<reference evidence="4" key="1">
    <citation type="submission" date="2016-06" db="UniProtKB">
        <authorList>
            <consortium name="WormBaseParasite"/>
        </authorList>
    </citation>
    <scope>IDENTIFICATION</scope>
</reference>
<sequence length="69" mass="7336">MLRSNDRPIKPTSGISASTSDPTLETSETSFSCPSQQHVSPAPSTDETSVSRPDQQTTQPLNSDDIADS</sequence>
<accession>A0A183JX46</accession>
<reference evidence="2 3" key="2">
    <citation type="submission" date="2018-11" db="EMBL/GenBank/DDBJ databases">
        <authorList>
            <consortium name="Pathogen Informatics"/>
        </authorList>
    </citation>
    <scope>NUCLEOTIDE SEQUENCE [LARGE SCALE GENOMIC DNA]</scope>
    <source>
        <strain evidence="2">Dakar</strain>
        <strain evidence="3">Dakar, Senegal</strain>
    </source>
</reference>
<evidence type="ECO:0000313" key="2">
    <source>
        <dbReference type="EMBL" id="VDP25687.1"/>
    </source>
</evidence>
<evidence type="ECO:0000313" key="3">
    <source>
        <dbReference type="Proteomes" id="UP000279833"/>
    </source>
</evidence>
<feature type="compositionally biased region" description="Polar residues" evidence="1">
    <location>
        <begin position="13"/>
        <end position="62"/>
    </location>
</feature>
<dbReference type="Proteomes" id="UP000279833">
    <property type="component" value="Unassembled WGS sequence"/>
</dbReference>
<evidence type="ECO:0000313" key="4">
    <source>
        <dbReference type="WBParaSite" id="SCUD_0000729101-mRNA-1"/>
    </source>
</evidence>
<proteinExistence type="predicted"/>
<dbReference type="WBParaSite" id="SCUD_0000729101-mRNA-1">
    <property type="protein sequence ID" value="SCUD_0000729101-mRNA-1"/>
    <property type="gene ID" value="SCUD_0000729101"/>
</dbReference>
<gene>
    <name evidence="2" type="ORF">SCUD_LOCUS7291</name>
</gene>
<dbReference type="AlphaFoldDB" id="A0A183JX46"/>
<feature type="region of interest" description="Disordered" evidence="1">
    <location>
        <begin position="1"/>
        <end position="69"/>
    </location>
</feature>
<dbReference type="EMBL" id="UZAK01032300">
    <property type="protein sequence ID" value="VDP25687.1"/>
    <property type="molecule type" value="Genomic_DNA"/>
</dbReference>
<organism evidence="4">
    <name type="scientific">Schistosoma curassoni</name>
    <dbReference type="NCBI Taxonomy" id="6186"/>
    <lineage>
        <taxon>Eukaryota</taxon>
        <taxon>Metazoa</taxon>
        <taxon>Spiralia</taxon>
        <taxon>Lophotrochozoa</taxon>
        <taxon>Platyhelminthes</taxon>
        <taxon>Trematoda</taxon>
        <taxon>Digenea</taxon>
        <taxon>Strigeidida</taxon>
        <taxon>Schistosomatoidea</taxon>
        <taxon>Schistosomatidae</taxon>
        <taxon>Schistosoma</taxon>
    </lineage>
</organism>
<evidence type="ECO:0000256" key="1">
    <source>
        <dbReference type="SAM" id="MobiDB-lite"/>
    </source>
</evidence>
<name>A0A183JX46_9TREM</name>
<keyword evidence="3" id="KW-1185">Reference proteome</keyword>
<protein>
    <submittedName>
        <fullName evidence="2 4">Uncharacterized protein</fullName>
    </submittedName>
</protein>